<protein>
    <submittedName>
        <fullName evidence="1 2">Uncharacterized protein</fullName>
    </submittedName>
</protein>
<reference evidence="3" key="1">
    <citation type="submission" date="2010-07" db="EMBL/GenBank/DDBJ databases">
        <title>The genome sequence of Gaeumannomyces graminis var. tritici strain R3-111a-1.</title>
        <authorList>
            <consortium name="The Broad Institute Genome Sequencing Platform"/>
            <person name="Ma L.-J."/>
            <person name="Dead R."/>
            <person name="Young S."/>
            <person name="Zeng Q."/>
            <person name="Koehrsen M."/>
            <person name="Alvarado L."/>
            <person name="Berlin A."/>
            <person name="Chapman S.B."/>
            <person name="Chen Z."/>
            <person name="Freedman E."/>
            <person name="Gellesch M."/>
            <person name="Goldberg J."/>
            <person name="Griggs A."/>
            <person name="Gujja S."/>
            <person name="Heilman E.R."/>
            <person name="Heiman D."/>
            <person name="Hepburn T."/>
            <person name="Howarth C."/>
            <person name="Jen D."/>
            <person name="Larson L."/>
            <person name="Mehta T."/>
            <person name="Neiman D."/>
            <person name="Pearson M."/>
            <person name="Roberts A."/>
            <person name="Saif S."/>
            <person name="Shea T."/>
            <person name="Shenoy N."/>
            <person name="Sisk P."/>
            <person name="Stolte C."/>
            <person name="Sykes S."/>
            <person name="Walk T."/>
            <person name="White J."/>
            <person name="Yandava C."/>
            <person name="Haas B."/>
            <person name="Nusbaum C."/>
            <person name="Birren B."/>
        </authorList>
    </citation>
    <scope>NUCLEOTIDE SEQUENCE [LARGE SCALE GENOMIC DNA]</scope>
    <source>
        <strain evidence="3">R3-111a-1</strain>
    </source>
</reference>
<gene>
    <name evidence="2" type="primary">20351514</name>
    <name evidence="1" type="ORF">GGTG_11056</name>
</gene>
<evidence type="ECO:0000313" key="2">
    <source>
        <dbReference type="EnsemblFungi" id="EJT71803"/>
    </source>
</evidence>
<dbReference type="VEuPathDB" id="FungiDB:GGTG_11056"/>
<keyword evidence="3" id="KW-1185">Reference proteome</keyword>
<reference evidence="2" key="4">
    <citation type="journal article" date="2015" name="G3 (Bethesda)">
        <title>Genome sequences of three phytopathogenic species of the Magnaporthaceae family of fungi.</title>
        <authorList>
            <person name="Okagaki L.H."/>
            <person name="Nunes C.C."/>
            <person name="Sailsbery J."/>
            <person name="Clay B."/>
            <person name="Brown D."/>
            <person name="John T."/>
            <person name="Oh Y."/>
            <person name="Young N."/>
            <person name="Fitzgerald M."/>
            <person name="Haas B.J."/>
            <person name="Zeng Q."/>
            <person name="Young S."/>
            <person name="Adiconis X."/>
            <person name="Fan L."/>
            <person name="Levin J.Z."/>
            <person name="Mitchell T.K."/>
            <person name="Okubara P.A."/>
            <person name="Farman M.L."/>
            <person name="Kohn L.M."/>
            <person name="Birren B."/>
            <person name="Ma L.-J."/>
            <person name="Dean R.A."/>
        </authorList>
    </citation>
    <scope>NUCLEOTIDE SEQUENCE</scope>
    <source>
        <strain evidence="2">R3-111a-1</strain>
    </source>
</reference>
<dbReference type="Proteomes" id="UP000006039">
    <property type="component" value="Unassembled WGS sequence"/>
</dbReference>
<dbReference type="EMBL" id="GL385400">
    <property type="protein sequence ID" value="EJT71803.1"/>
    <property type="molecule type" value="Genomic_DNA"/>
</dbReference>
<proteinExistence type="predicted"/>
<reference evidence="1" key="2">
    <citation type="submission" date="2010-07" db="EMBL/GenBank/DDBJ databases">
        <authorList>
            <consortium name="The Broad Institute Genome Sequencing Platform"/>
            <consortium name="Broad Institute Genome Sequencing Center for Infectious Disease"/>
            <person name="Ma L.-J."/>
            <person name="Dead R."/>
            <person name="Young S."/>
            <person name="Zeng Q."/>
            <person name="Koehrsen M."/>
            <person name="Alvarado L."/>
            <person name="Berlin A."/>
            <person name="Chapman S.B."/>
            <person name="Chen Z."/>
            <person name="Freedman E."/>
            <person name="Gellesch M."/>
            <person name="Goldberg J."/>
            <person name="Griggs A."/>
            <person name="Gujja S."/>
            <person name="Heilman E.R."/>
            <person name="Heiman D."/>
            <person name="Hepburn T."/>
            <person name="Howarth C."/>
            <person name="Jen D."/>
            <person name="Larson L."/>
            <person name="Mehta T."/>
            <person name="Neiman D."/>
            <person name="Pearson M."/>
            <person name="Roberts A."/>
            <person name="Saif S."/>
            <person name="Shea T."/>
            <person name="Shenoy N."/>
            <person name="Sisk P."/>
            <person name="Stolte C."/>
            <person name="Sykes S."/>
            <person name="Walk T."/>
            <person name="White J."/>
            <person name="Yandava C."/>
            <person name="Haas B."/>
            <person name="Nusbaum C."/>
            <person name="Birren B."/>
        </authorList>
    </citation>
    <scope>NUCLEOTIDE SEQUENCE</scope>
    <source>
        <strain evidence="1">R3-111a-1</strain>
    </source>
</reference>
<evidence type="ECO:0000313" key="3">
    <source>
        <dbReference type="Proteomes" id="UP000006039"/>
    </source>
</evidence>
<dbReference type="EnsemblFungi" id="EJT71803">
    <property type="protein sequence ID" value="EJT71803"/>
    <property type="gene ID" value="GGTG_11056"/>
</dbReference>
<accession>J3PC33</accession>
<dbReference type="AlphaFoldDB" id="J3PC33"/>
<reference evidence="1" key="3">
    <citation type="submission" date="2010-09" db="EMBL/GenBank/DDBJ databases">
        <title>Annotation of Gaeumannomyces graminis var. tritici R3-111a-1.</title>
        <authorList>
            <consortium name="The Broad Institute Genome Sequencing Platform"/>
            <person name="Ma L.-J."/>
            <person name="Dead R."/>
            <person name="Young S.K."/>
            <person name="Zeng Q."/>
            <person name="Gargeya S."/>
            <person name="Fitzgerald M."/>
            <person name="Haas B."/>
            <person name="Abouelleil A."/>
            <person name="Alvarado L."/>
            <person name="Arachchi H.M."/>
            <person name="Berlin A."/>
            <person name="Brown A."/>
            <person name="Chapman S.B."/>
            <person name="Chen Z."/>
            <person name="Dunbar C."/>
            <person name="Freedman E."/>
            <person name="Gearin G."/>
            <person name="Gellesch M."/>
            <person name="Goldberg J."/>
            <person name="Griggs A."/>
            <person name="Gujja S."/>
            <person name="Heiman D."/>
            <person name="Howarth C."/>
            <person name="Larson L."/>
            <person name="Lui A."/>
            <person name="MacDonald P.J.P."/>
            <person name="Mehta T."/>
            <person name="Montmayeur A."/>
            <person name="Murphy C."/>
            <person name="Neiman D."/>
            <person name="Pearson M."/>
            <person name="Priest M."/>
            <person name="Roberts A."/>
            <person name="Saif S."/>
            <person name="Shea T."/>
            <person name="Shenoy N."/>
            <person name="Sisk P."/>
            <person name="Stolte C."/>
            <person name="Sykes S."/>
            <person name="Yandava C."/>
            <person name="Wortman J."/>
            <person name="Nusbaum C."/>
            <person name="Birren B."/>
        </authorList>
    </citation>
    <scope>NUCLEOTIDE SEQUENCE</scope>
    <source>
        <strain evidence="1">R3-111a-1</strain>
    </source>
</reference>
<name>J3PC33_GAET3</name>
<evidence type="ECO:0000313" key="1">
    <source>
        <dbReference type="EMBL" id="EJT71803.1"/>
    </source>
</evidence>
<dbReference type="RefSeq" id="XP_009227200.1">
    <property type="nucleotide sequence ID" value="XM_009228936.1"/>
</dbReference>
<dbReference type="GeneID" id="20351514"/>
<sequence length="260" mass="28555">MTSPQSGKGPFIRKPAMLGSKATARCNSNRPGVGTIKRRAGDCVFRISTSVARDNGTPPLVLEERPRIDGNMHRRPWRGSKRQGLFWCRLSVDETSTALTRGRGQQGVQIVSGPPLLETKKKKEEGDVVWPDGYGRFQICRAGHHRGQRIGLTGTGVGCNHGSRHEETCTRERGPPGSGCCSLWPGSEKQAPCPVDERWVRLKAGYGLRPMTLRLHLRSTCAHDCNTDGKTCMRISCRLTGAVRMDRNGTSASISRPPQL</sequence>
<dbReference type="HOGENOM" id="CLU_1069759_0_0_1"/>
<organism evidence="1">
    <name type="scientific">Gaeumannomyces tritici (strain R3-111a-1)</name>
    <name type="common">Wheat and barley take-all root rot fungus</name>
    <name type="synonym">Gaeumannomyces graminis var. tritici</name>
    <dbReference type="NCBI Taxonomy" id="644352"/>
    <lineage>
        <taxon>Eukaryota</taxon>
        <taxon>Fungi</taxon>
        <taxon>Dikarya</taxon>
        <taxon>Ascomycota</taxon>
        <taxon>Pezizomycotina</taxon>
        <taxon>Sordariomycetes</taxon>
        <taxon>Sordariomycetidae</taxon>
        <taxon>Magnaporthales</taxon>
        <taxon>Magnaporthaceae</taxon>
        <taxon>Gaeumannomyces</taxon>
    </lineage>
</organism>
<reference evidence="2" key="5">
    <citation type="submission" date="2018-04" db="UniProtKB">
        <authorList>
            <consortium name="EnsemblFungi"/>
        </authorList>
    </citation>
    <scope>IDENTIFICATION</scope>
    <source>
        <strain evidence="2">R3-111a-1</strain>
    </source>
</reference>